<dbReference type="CDD" id="cd00311">
    <property type="entry name" value="TIM"/>
    <property type="match status" value="1"/>
</dbReference>
<comment type="caution">
    <text evidence="10">The sequence shown here is derived from an EMBL/GenBank/DDBJ whole genome shotgun (WGS) entry which is preliminary data.</text>
</comment>
<organism evidence="10 11">
    <name type="scientific">Starmerella bacillaris</name>
    <name type="common">Yeast</name>
    <name type="synonym">Candida zemplinina</name>
    <dbReference type="NCBI Taxonomy" id="1247836"/>
    <lineage>
        <taxon>Eukaryota</taxon>
        <taxon>Fungi</taxon>
        <taxon>Dikarya</taxon>
        <taxon>Ascomycota</taxon>
        <taxon>Saccharomycotina</taxon>
        <taxon>Dipodascomycetes</taxon>
        <taxon>Dipodascales</taxon>
        <taxon>Trichomonascaceae</taxon>
        <taxon>Starmerella</taxon>
    </lineage>
</organism>
<sequence>MARTFFVGGNFKMNGSKELITKLVGDLKAAKLDSSVEVVIAVPAPYIDLASSIAKGSQVQVAAENCYVKNSGAFTGEISPEMIKDNGSNWVVLGHSERRHIFGEKDALIAEKAKFAIENGLKVIYCIGELKEEREANKTMEVNTVQIEALAKVIKPEDWKNVVIAYEPVWAIGTGLTATPQDAQDVHKELRVVLTKLVNADVAEKTQILYGGSVSGATCVELGAQPDIDGFLVGGASLKPEFVNIINTPQSLK</sequence>
<gene>
    <name evidence="10" type="ORF">DASB73_036780</name>
</gene>
<evidence type="ECO:0000313" key="10">
    <source>
        <dbReference type="EMBL" id="GMM52715.1"/>
    </source>
</evidence>
<protein>
    <recommendedName>
        <fullName evidence="7 9">Triosephosphate isomerase</fullName>
        <ecNumber evidence="6 9">5.3.1.1</ecNumber>
    </recommendedName>
</protein>
<dbReference type="GO" id="GO:0046166">
    <property type="term" value="P:glyceraldehyde-3-phosphate biosynthetic process"/>
    <property type="evidence" value="ECO:0007669"/>
    <property type="project" value="TreeGrafter"/>
</dbReference>
<proteinExistence type="inferred from homology"/>
<evidence type="ECO:0000256" key="5">
    <source>
        <dbReference type="ARBA" id="ARBA00011738"/>
    </source>
</evidence>
<comment type="subunit">
    <text evidence="5">Homodimer.</text>
</comment>
<dbReference type="HAMAP" id="MF_00147_B">
    <property type="entry name" value="TIM_B"/>
    <property type="match status" value="1"/>
</dbReference>
<name>A0AAV5RMQ9_STABA</name>
<comment type="catalytic activity">
    <reaction evidence="1 9">
        <text>D-glyceraldehyde 3-phosphate = dihydroxyacetone phosphate</text>
        <dbReference type="Rhea" id="RHEA:18585"/>
        <dbReference type="ChEBI" id="CHEBI:57642"/>
        <dbReference type="ChEBI" id="CHEBI:59776"/>
        <dbReference type="EC" id="5.3.1.1"/>
    </reaction>
</comment>
<evidence type="ECO:0000256" key="4">
    <source>
        <dbReference type="ARBA" id="ARBA00007422"/>
    </source>
</evidence>
<dbReference type="GO" id="GO:0006094">
    <property type="term" value="P:gluconeogenesis"/>
    <property type="evidence" value="ECO:0007669"/>
    <property type="project" value="UniProtKB-KW"/>
</dbReference>
<dbReference type="InterPro" id="IPR022896">
    <property type="entry name" value="TrioseP_Isoase_bac/euk"/>
</dbReference>
<evidence type="ECO:0000256" key="6">
    <source>
        <dbReference type="ARBA" id="ARBA00011940"/>
    </source>
</evidence>
<dbReference type="GO" id="GO:0004807">
    <property type="term" value="F:triose-phosphate isomerase activity"/>
    <property type="evidence" value="ECO:0007669"/>
    <property type="project" value="UniProtKB-EC"/>
</dbReference>
<dbReference type="Gene3D" id="3.20.20.70">
    <property type="entry name" value="Aldolase class I"/>
    <property type="match status" value="1"/>
</dbReference>
<keyword evidence="8 9" id="KW-0413">Isomerase</keyword>
<dbReference type="FunFam" id="3.20.20.70:FF:000025">
    <property type="entry name" value="Triosephosphate isomerase"/>
    <property type="match status" value="1"/>
</dbReference>
<dbReference type="PROSITE" id="PS51440">
    <property type="entry name" value="TIM_2"/>
    <property type="match status" value="1"/>
</dbReference>
<dbReference type="InterPro" id="IPR013785">
    <property type="entry name" value="Aldolase_TIM"/>
</dbReference>
<dbReference type="InterPro" id="IPR020861">
    <property type="entry name" value="Triosephosphate_isomerase_AS"/>
</dbReference>
<reference evidence="10 11" key="1">
    <citation type="journal article" date="2023" name="Elife">
        <title>Identification of key yeast species and microbe-microbe interactions impacting larval growth of Drosophila in the wild.</title>
        <authorList>
            <person name="Mure A."/>
            <person name="Sugiura Y."/>
            <person name="Maeda R."/>
            <person name="Honda K."/>
            <person name="Sakurai N."/>
            <person name="Takahashi Y."/>
            <person name="Watada M."/>
            <person name="Katoh T."/>
            <person name="Gotoh A."/>
            <person name="Gotoh Y."/>
            <person name="Taniguchi I."/>
            <person name="Nakamura K."/>
            <person name="Hayashi T."/>
            <person name="Katayama T."/>
            <person name="Uemura T."/>
            <person name="Hattori Y."/>
        </authorList>
    </citation>
    <scope>NUCLEOTIDE SEQUENCE [LARGE SCALE GENOMIC DNA]</scope>
    <source>
        <strain evidence="10 11">SB-73</strain>
    </source>
</reference>
<dbReference type="PANTHER" id="PTHR21139:SF2">
    <property type="entry name" value="TRIOSEPHOSPHATE ISOMERASE"/>
    <property type="match status" value="1"/>
</dbReference>
<evidence type="ECO:0000256" key="1">
    <source>
        <dbReference type="ARBA" id="ARBA00000474"/>
    </source>
</evidence>
<dbReference type="GO" id="GO:0005829">
    <property type="term" value="C:cytosol"/>
    <property type="evidence" value="ECO:0007669"/>
    <property type="project" value="TreeGrafter"/>
</dbReference>
<dbReference type="Proteomes" id="UP001362899">
    <property type="component" value="Unassembled WGS sequence"/>
</dbReference>
<dbReference type="Pfam" id="PF00121">
    <property type="entry name" value="TIM"/>
    <property type="match status" value="1"/>
</dbReference>
<comment type="pathway">
    <text evidence="3 9">Carbohydrate biosynthesis; gluconeogenesis.</text>
</comment>
<dbReference type="InterPro" id="IPR035990">
    <property type="entry name" value="TIM_sf"/>
</dbReference>
<dbReference type="SUPFAM" id="SSF51351">
    <property type="entry name" value="Triosephosphate isomerase (TIM)"/>
    <property type="match status" value="1"/>
</dbReference>
<keyword evidence="9" id="KW-0324">Glycolysis</keyword>
<dbReference type="NCBIfam" id="TIGR00419">
    <property type="entry name" value="tim"/>
    <property type="match status" value="1"/>
</dbReference>
<dbReference type="PROSITE" id="PS00171">
    <property type="entry name" value="TIM_1"/>
    <property type="match status" value="1"/>
</dbReference>
<evidence type="ECO:0000256" key="8">
    <source>
        <dbReference type="ARBA" id="ARBA00023235"/>
    </source>
</evidence>
<accession>A0AAV5RMQ9</accession>
<dbReference type="InterPro" id="IPR000652">
    <property type="entry name" value="Triosephosphate_isomerase"/>
</dbReference>
<dbReference type="GO" id="GO:0019563">
    <property type="term" value="P:glycerol catabolic process"/>
    <property type="evidence" value="ECO:0007669"/>
    <property type="project" value="TreeGrafter"/>
</dbReference>
<evidence type="ECO:0000256" key="7">
    <source>
        <dbReference type="ARBA" id="ARBA00019397"/>
    </source>
</evidence>
<keyword evidence="9" id="KW-0312">Gluconeogenesis</keyword>
<comment type="pathway">
    <text evidence="2 9">Carbohydrate degradation; glycolysis; D-glyceraldehyde 3-phosphate from glycerone phosphate: step 1/1.</text>
</comment>
<dbReference type="EC" id="5.3.1.1" evidence="6 9"/>
<dbReference type="GO" id="GO:0006096">
    <property type="term" value="P:glycolytic process"/>
    <property type="evidence" value="ECO:0007669"/>
    <property type="project" value="UniProtKB-KW"/>
</dbReference>
<evidence type="ECO:0000256" key="3">
    <source>
        <dbReference type="ARBA" id="ARBA00004742"/>
    </source>
</evidence>
<dbReference type="PANTHER" id="PTHR21139">
    <property type="entry name" value="TRIOSEPHOSPHATE ISOMERASE"/>
    <property type="match status" value="1"/>
</dbReference>
<evidence type="ECO:0000256" key="9">
    <source>
        <dbReference type="RuleBase" id="RU363013"/>
    </source>
</evidence>
<dbReference type="EMBL" id="BTGC01000008">
    <property type="protein sequence ID" value="GMM52715.1"/>
    <property type="molecule type" value="Genomic_DNA"/>
</dbReference>
<evidence type="ECO:0000256" key="2">
    <source>
        <dbReference type="ARBA" id="ARBA00004680"/>
    </source>
</evidence>
<comment type="similarity">
    <text evidence="4 9">Belongs to the triosephosphate isomerase family.</text>
</comment>
<dbReference type="AlphaFoldDB" id="A0AAV5RMQ9"/>
<keyword evidence="11" id="KW-1185">Reference proteome</keyword>
<evidence type="ECO:0000313" key="11">
    <source>
        <dbReference type="Proteomes" id="UP001362899"/>
    </source>
</evidence>